<evidence type="ECO:0000256" key="4">
    <source>
        <dbReference type="ARBA" id="ARBA00022691"/>
    </source>
</evidence>
<evidence type="ECO:0000256" key="6">
    <source>
        <dbReference type="HAMAP-Rule" id="MF_00607"/>
    </source>
</evidence>
<dbReference type="AlphaFoldDB" id="A0AA37F8Z4"/>
<dbReference type="CDD" id="cd02440">
    <property type="entry name" value="AdoMet_MTases"/>
    <property type="match status" value="1"/>
</dbReference>
<keyword evidence="2 6" id="KW-0489">Methyltransferase</keyword>
<comment type="similarity">
    <text evidence="6">Belongs to the class I-like SAM-binding methyltransferase superfamily. rRNA adenine N(6)-methyltransferase family. RsmA subfamily.</text>
</comment>
<dbReference type="PANTHER" id="PTHR11727">
    <property type="entry name" value="DIMETHYLADENOSINE TRANSFERASE"/>
    <property type="match status" value="1"/>
</dbReference>
<keyword evidence="6" id="KW-0963">Cytoplasm</keyword>
<feature type="binding site" evidence="6 7">
    <location>
        <position position="61"/>
    </location>
    <ligand>
        <name>S-adenosyl-L-methionine</name>
        <dbReference type="ChEBI" id="CHEBI:59789"/>
    </ligand>
</feature>
<dbReference type="Pfam" id="PF00398">
    <property type="entry name" value="RrnaAD"/>
    <property type="match status" value="1"/>
</dbReference>
<reference evidence="9" key="2">
    <citation type="submission" date="2022-09" db="EMBL/GenBank/DDBJ databases">
        <authorList>
            <person name="Sun Q."/>
            <person name="Ohkuma M."/>
        </authorList>
    </citation>
    <scope>NUCLEOTIDE SEQUENCE</scope>
    <source>
        <strain evidence="9">JCM 13583</strain>
    </source>
</reference>
<feature type="binding site" evidence="6 7">
    <location>
        <position position="40"/>
    </location>
    <ligand>
        <name>S-adenosyl-L-methionine</name>
        <dbReference type="ChEBI" id="CHEBI:59789"/>
    </ligand>
</feature>
<dbReference type="RefSeq" id="WP_188679985.1">
    <property type="nucleotide sequence ID" value="NZ_BMNY01000001.1"/>
</dbReference>
<gene>
    <name evidence="6" type="primary">rsmA</name>
    <name evidence="6" type="synonym">ksgA</name>
    <name evidence="9" type="ORF">GCM10007108_04790</name>
</gene>
<keyword evidence="1 6" id="KW-0698">rRNA processing</keyword>
<dbReference type="InterPro" id="IPR029063">
    <property type="entry name" value="SAM-dependent_MTases_sf"/>
</dbReference>
<protein>
    <recommendedName>
        <fullName evidence="6">Probable ribosomal RNA small subunit methyltransferase A</fullName>
        <ecNumber evidence="6">2.1.1.-</ecNumber>
    </recommendedName>
    <alternativeName>
        <fullName evidence="6">16S rRNA dimethyladenosine transferase</fullName>
    </alternativeName>
    <alternativeName>
        <fullName evidence="6">16S rRNA dimethylase</fullName>
    </alternativeName>
    <alternativeName>
        <fullName evidence="6">S-adenosylmethionine-6-N',N'-adenosyl(rRNA) dimethyltransferase</fullName>
    </alternativeName>
</protein>
<dbReference type="NCBIfam" id="TIGR00755">
    <property type="entry name" value="ksgA"/>
    <property type="match status" value="1"/>
</dbReference>
<dbReference type="PROSITE" id="PS01131">
    <property type="entry name" value="RRNA_A_DIMETH"/>
    <property type="match status" value="1"/>
</dbReference>
<comment type="caution">
    <text evidence="9">The sequence shown here is derived from an EMBL/GenBank/DDBJ whole genome shotgun (WGS) entry which is preliminary data.</text>
</comment>
<name>A0AA37F8Z4_9ARCH</name>
<comment type="function">
    <text evidence="6">Specifically dimethylates two adjacent adenosines in the loop of a conserved hairpin near the 3'-end of 16S rRNA in the 30S particle. May play a critical role in biogenesis of 30S subunits.</text>
</comment>
<dbReference type="GO" id="GO:0005737">
    <property type="term" value="C:cytoplasm"/>
    <property type="evidence" value="ECO:0007669"/>
    <property type="project" value="UniProtKB-SubCell"/>
</dbReference>
<feature type="binding site" evidence="6 7">
    <location>
        <position position="89"/>
    </location>
    <ligand>
        <name>S-adenosyl-L-methionine</name>
        <dbReference type="ChEBI" id="CHEBI:59789"/>
    </ligand>
</feature>
<keyword evidence="3 6" id="KW-0808">Transferase</keyword>
<dbReference type="InterPro" id="IPR001737">
    <property type="entry name" value="KsgA/Erm"/>
</dbReference>
<dbReference type="Proteomes" id="UP000632195">
    <property type="component" value="Unassembled WGS sequence"/>
</dbReference>
<proteinExistence type="inferred from homology"/>
<dbReference type="PROSITE" id="PS51689">
    <property type="entry name" value="SAM_RNA_A_N6_MT"/>
    <property type="match status" value="1"/>
</dbReference>
<dbReference type="HAMAP" id="MF_00607">
    <property type="entry name" value="16SrRNA_methyltr_A"/>
    <property type="match status" value="1"/>
</dbReference>
<dbReference type="GO" id="GO:0000179">
    <property type="term" value="F:rRNA (adenine-N6,N6-)-dimethyltransferase activity"/>
    <property type="evidence" value="ECO:0007669"/>
    <property type="project" value="UniProtKB-UniRule"/>
</dbReference>
<evidence type="ECO:0000256" key="7">
    <source>
        <dbReference type="PROSITE-ProRule" id="PRU01026"/>
    </source>
</evidence>
<evidence type="ECO:0000256" key="1">
    <source>
        <dbReference type="ARBA" id="ARBA00022552"/>
    </source>
</evidence>
<dbReference type="PANTHER" id="PTHR11727:SF7">
    <property type="entry name" value="DIMETHYLADENOSINE TRANSFERASE-RELATED"/>
    <property type="match status" value="1"/>
</dbReference>
<evidence type="ECO:0000313" key="9">
    <source>
        <dbReference type="EMBL" id="GGM69742.1"/>
    </source>
</evidence>
<evidence type="ECO:0000259" key="8">
    <source>
        <dbReference type="SMART" id="SM00650"/>
    </source>
</evidence>
<comment type="subcellular location">
    <subcellularLocation>
        <location evidence="6">Cytoplasm</location>
    </subcellularLocation>
</comment>
<dbReference type="InterPro" id="IPR020596">
    <property type="entry name" value="rRNA_Ade_Mease_Trfase_CS"/>
</dbReference>
<dbReference type="GO" id="GO:0003723">
    <property type="term" value="F:RNA binding"/>
    <property type="evidence" value="ECO:0007669"/>
    <property type="project" value="UniProtKB-UniRule"/>
</dbReference>
<sequence>MSGINLHRRYGQVLLNNRGIAIREADTLGLGAGSHVLEIGPGTGILTQVLLERGLKVTAVEADHNMYDEIRWKFQKFVESGQLVPVKQDFLEFQAGEYDGIIGNIPYHITSQIVFRLPEFRFRRAVIMVQREFAERMVAAPGSRDYSRLSVSVALRFNARIEKIVARKYFRPVPKVDSAIVSLQPRETPVDMAAVEKVIQRAFSMRRKKLGNIFEGCPQEYAELRPDQISPEAFLDLASRLTGLSPRGHP</sequence>
<accession>A0AA37F8Z4</accession>
<evidence type="ECO:0000313" key="10">
    <source>
        <dbReference type="Proteomes" id="UP000632195"/>
    </source>
</evidence>
<dbReference type="InterPro" id="IPR011530">
    <property type="entry name" value="rRNA_adenine_dimethylase"/>
</dbReference>
<reference evidence="9" key="1">
    <citation type="journal article" date="2014" name="Int. J. Syst. Evol. Microbiol.">
        <title>Complete genome sequence of Corynebacterium casei LMG S-19264T (=DSM 44701T), isolated from a smear-ripened cheese.</title>
        <authorList>
            <consortium name="US DOE Joint Genome Institute (JGI-PGF)"/>
            <person name="Walter F."/>
            <person name="Albersmeier A."/>
            <person name="Kalinowski J."/>
            <person name="Ruckert C."/>
        </authorList>
    </citation>
    <scope>NUCLEOTIDE SEQUENCE</scope>
    <source>
        <strain evidence="9">JCM 13583</strain>
    </source>
</reference>
<feature type="binding site" evidence="6 7">
    <location>
        <position position="15"/>
    </location>
    <ligand>
        <name>S-adenosyl-L-methionine</name>
        <dbReference type="ChEBI" id="CHEBI:59789"/>
    </ligand>
</feature>
<evidence type="ECO:0000256" key="5">
    <source>
        <dbReference type="ARBA" id="ARBA00022884"/>
    </source>
</evidence>
<dbReference type="InterPro" id="IPR020598">
    <property type="entry name" value="rRNA_Ade_methylase_Trfase_N"/>
</dbReference>
<evidence type="ECO:0000256" key="3">
    <source>
        <dbReference type="ARBA" id="ARBA00022679"/>
    </source>
</evidence>
<keyword evidence="4 6" id="KW-0949">S-adenosyl-L-methionine</keyword>
<dbReference type="SMART" id="SM00650">
    <property type="entry name" value="rADc"/>
    <property type="match status" value="1"/>
</dbReference>
<evidence type="ECO:0000256" key="2">
    <source>
        <dbReference type="ARBA" id="ARBA00022603"/>
    </source>
</evidence>
<feature type="domain" description="Ribosomal RNA adenine methylase transferase N-terminal" evidence="8">
    <location>
        <begin position="20"/>
        <end position="187"/>
    </location>
</feature>
<keyword evidence="10" id="KW-1185">Reference proteome</keyword>
<feature type="binding site" evidence="6 7">
    <location>
        <position position="104"/>
    </location>
    <ligand>
        <name>S-adenosyl-L-methionine</name>
        <dbReference type="ChEBI" id="CHEBI:59789"/>
    </ligand>
</feature>
<comment type="caution">
    <text evidence="6 7">Lacks conserved residue(s) required for the propagation of feature annotation.</text>
</comment>
<dbReference type="EC" id="2.1.1.-" evidence="6"/>
<dbReference type="Gene3D" id="3.40.50.150">
    <property type="entry name" value="Vaccinia Virus protein VP39"/>
    <property type="match status" value="1"/>
</dbReference>
<dbReference type="SUPFAM" id="SSF53335">
    <property type="entry name" value="S-adenosyl-L-methionine-dependent methyltransferases"/>
    <property type="match status" value="1"/>
</dbReference>
<keyword evidence="5 6" id="KW-0694">RNA-binding</keyword>
<organism evidence="9 10">
    <name type="scientific">Thermogymnomonas acidicola</name>
    <dbReference type="NCBI Taxonomy" id="399579"/>
    <lineage>
        <taxon>Archaea</taxon>
        <taxon>Methanobacteriati</taxon>
        <taxon>Thermoplasmatota</taxon>
        <taxon>Thermoplasmata</taxon>
        <taxon>Thermoplasmatales</taxon>
        <taxon>Thermogymnomonas</taxon>
    </lineage>
</organism>
<dbReference type="EMBL" id="BMNY01000001">
    <property type="protein sequence ID" value="GGM69742.1"/>
    <property type="molecule type" value="Genomic_DNA"/>
</dbReference>